<keyword evidence="3" id="KW-1185">Reference proteome</keyword>
<dbReference type="EMBL" id="SMKQ01000030">
    <property type="protein sequence ID" value="TDD49723.1"/>
    <property type="molecule type" value="Genomic_DNA"/>
</dbReference>
<gene>
    <name evidence="2" type="ORF">E1286_13510</name>
</gene>
<keyword evidence="1" id="KW-0812">Transmembrane</keyword>
<comment type="caution">
    <text evidence="2">The sequence shown here is derived from an EMBL/GenBank/DDBJ whole genome shotgun (WGS) entry which is preliminary data.</text>
</comment>
<organism evidence="2 3">
    <name type="scientific">Nonomuraea terrae</name>
    <dbReference type="NCBI Taxonomy" id="2530383"/>
    <lineage>
        <taxon>Bacteria</taxon>
        <taxon>Bacillati</taxon>
        <taxon>Actinomycetota</taxon>
        <taxon>Actinomycetes</taxon>
        <taxon>Streptosporangiales</taxon>
        <taxon>Streptosporangiaceae</taxon>
        <taxon>Nonomuraea</taxon>
    </lineage>
</organism>
<reference evidence="2 3" key="1">
    <citation type="submission" date="2019-03" db="EMBL/GenBank/DDBJ databases">
        <title>Draft genome sequences of novel Actinobacteria.</title>
        <authorList>
            <person name="Sahin N."/>
            <person name="Ay H."/>
            <person name="Saygin H."/>
        </authorList>
    </citation>
    <scope>NUCLEOTIDE SEQUENCE [LARGE SCALE GENOMIC DNA]</scope>
    <source>
        <strain evidence="2 3">CH32</strain>
    </source>
</reference>
<keyword evidence="1" id="KW-0472">Membrane</keyword>
<feature type="transmembrane region" description="Helical" evidence="1">
    <location>
        <begin position="7"/>
        <end position="28"/>
    </location>
</feature>
<keyword evidence="1" id="KW-1133">Transmembrane helix</keyword>
<protein>
    <submittedName>
        <fullName evidence="2">Uncharacterized protein</fullName>
    </submittedName>
</protein>
<dbReference type="OrthoDB" id="3539377at2"/>
<evidence type="ECO:0000313" key="2">
    <source>
        <dbReference type="EMBL" id="TDD49723.1"/>
    </source>
</evidence>
<dbReference type="AlphaFoldDB" id="A0A4R4YWG7"/>
<sequence length="139" mass="15277">MRILVGCLATAVIVPLVGLFLLIAIPMWRDDARFDDFQERVLAYPLPPQTRIKGDIDATFGKNTSGNGDYCAYSVQMVLQTALSQKEIRVYYSKAAIAGVDGRDEAWVSLDFSEDSDNSGAVTVEFTDLTPSDWNVSCS</sequence>
<dbReference type="RefSeq" id="WP_132612259.1">
    <property type="nucleotide sequence ID" value="NZ_SMKQ01000030.1"/>
</dbReference>
<evidence type="ECO:0000256" key="1">
    <source>
        <dbReference type="SAM" id="Phobius"/>
    </source>
</evidence>
<dbReference type="Proteomes" id="UP000295302">
    <property type="component" value="Unassembled WGS sequence"/>
</dbReference>
<proteinExistence type="predicted"/>
<evidence type="ECO:0000313" key="3">
    <source>
        <dbReference type="Proteomes" id="UP000295302"/>
    </source>
</evidence>
<name>A0A4R4YWG7_9ACTN</name>
<accession>A0A4R4YWG7</accession>